<name>A0A4U5MRY7_STECR</name>
<dbReference type="InterPro" id="IPR007327">
    <property type="entry name" value="TPD52"/>
</dbReference>
<reference evidence="4 5" key="2">
    <citation type="journal article" date="2019" name="G3 (Bethesda)">
        <title>Hybrid Assembly of the Genome of the Entomopathogenic Nematode Steinernema carpocapsae Identifies the X-Chromosome.</title>
        <authorList>
            <person name="Serra L."/>
            <person name="Macchietto M."/>
            <person name="Macias-Munoz A."/>
            <person name="McGill C.J."/>
            <person name="Rodriguez I.M."/>
            <person name="Rodriguez B."/>
            <person name="Murad R."/>
            <person name="Mortazavi A."/>
        </authorList>
    </citation>
    <scope>NUCLEOTIDE SEQUENCE [LARGE SCALE GENOMIC DNA]</scope>
    <source>
        <strain evidence="4 5">ALL</strain>
    </source>
</reference>
<dbReference type="Proteomes" id="UP000298663">
    <property type="component" value="Unassembled WGS sequence"/>
</dbReference>
<proteinExistence type="inferred from homology"/>
<evidence type="ECO:0000313" key="4">
    <source>
        <dbReference type="EMBL" id="TKR72430.1"/>
    </source>
</evidence>
<keyword evidence="5" id="KW-1185">Reference proteome</keyword>
<dbReference type="EMBL" id="AZBU02000006">
    <property type="protein sequence ID" value="TKR72430.1"/>
    <property type="molecule type" value="Genomic_DNA"/>
</dbReference>
<organism evidence="4 5">
    <name type="scientific">Steinernema carpocapsae</name>
    <name type="common">Entomopathogenic nematode</name>
    <dbReference type="NCBI Taxonomy" id="34508"/>
    <lineage>
        <taxon>Eukaryota</taxon>
        <taxon>Metazoa</taxon>
        <taxon>Ecdysozoa</taxon>
        <taxon>Nematoda</taxon>
        <taxon>Chromadorea</taxon>
        <taxon>Rhabditida</taxon>
        <taxon>Tylenchina</taxon>
        <taxon>Panagrolaimomorpha</taxon>
        <taxon>Strongyloidoidea</taxon>
        <taxon>Steinernematidae</taxon>
        <taxon>Steinernema</taxon>
    </lineage>
</organism>
<protein>
    <recommendedName>
        <fullName evidence="6">Tumor protein D52</fullName>
    </recommendedName>
</protein>
<gene>
    <name evidence="4" type="ORF">L596_019876</name>
</gene>
<comment type="caution">
    <text evidence="4">The sequence shown here is derived from an EMBL/GenBank/DDBJ whole genome shotgun (WGS) entry which is preliminary data.</text>
</comment>
<dbReference type="PANTHER" id="PTHR19307">
    <property type="entry name" value="TUMOR PROTEIN D52"/>
    <property type="match status" value="1"/>
</dbReference>
<feature type="region of interest" description="Disordered" evidence="3">
    <location>
        <begin position="156"/>
        <end position="185"/>
    </location>
</feature>
<evidence type="ECO:0000256" key="1">
    <source>
        <dbReference type="ARBA" id="ARBA00005702"/>
    </source>
</evidence>
<dbReference type="PANTHER" id="PTHR19307:SF14">
    <property type="entry name" value="TUMOR PROTEIN D52"/>
    <property type="match status" value="1"/>
</dbReference>
<dbReference type="Pfam" id="PF04201">
    <property type="entry name" value="TPD52"/>
    <property type="match status" value="1"/>
</dbReference>
<comment type="similarity">
    <text evidence="1">Belongs to the TPD52 family.</text>
</comment>
<dbReference type="OrthoDB" id="10000687at2759"/>
<sequence length="185" mass="20067">MATPGVEISEEFKADDLPQTEEEKEALREELKKTEDEIVTLRQVLVARQKHAQDLKRKLGLNPFSELAQEVNQGLDAVKKTQAYQKTSEVVSSTAETVTTKLGDIRNSSLFKSFENKLGTAYNSVSRVSGDVLFSVYERVERAKMAASTSIDHLAAHTGRGGNNGESANASAATTPAEKPASPLS</sequence>
<dbReference type="STRING" id="34508.A0A4U5MRY7"/>
<evidence type="ECO:0008006" key="6">
    <source>
        <dbReference type="Google" id="ProtNLM"/>
    </source>
</evidence>
<dbReference type="AlphaFoldDB" id="A0A4U5MRY7"/>
<dbReference type="GO" id="GO:0005737">
    <property type="term" value="C:cytoplasm"/>
    <property type="evidence" value="ECO:0007669"/>
    <property type="project" value="TreeGrafter"/>
</dbReference>
<keyword evidence="2" id="KW-0175">Coiled coil</keyword>
<feature type="region of interest" description="Disordered" evidence="3">
    <location>
        <begin position="1"/>
        <end position="29"/>
    </location>
</feature>
<accession>A0A4U5MRY7</accession>
<evidence type="ECO:0000313" key="5">
    <source>
        <dbReference type="Proteomes" id="UP000298663"/>
    </source>
</evidence>
<evidence type="ECO:0000256" key="3">
    <source>
        <dbReference type="SAM" id="MobiDB-lite"/>
    </source>
</evidence>
<reference evidence="4 5" key="1">
    <citation type="journal article" date="2015" name="Genome Biol.">
        <title>Comparative genomics of Steinernema reveals deeply conserved gene regulatory networks.</title>
        <authorList>
            <person name="Dillman A.R."/>
            <person name="Macchietto M."/>
            <person name="Porter C.F."/>
            <person name="Rogers A."/>
            <person name="Williams B."/>
            <person name="Antoshechkin I."/>
            <person name="Lee M.M."/>
            <person name="Goodwin Z."/>
            <person name="Lu X."/>
            <person name="Lewis E.E."/>
            <person name="Goodrich-Blair H."/>
            <person name="Stock S.P."/>
            <person name="Adams B.J."/>
            <person name="Sternberg P.W."/>
            <person name="Mortazavi A."/>
        </authorList>
    </citation>
    <scope>NUCLEOTIDE SEQUENCE [LARGE SCALE GENOMIC DNA]</scope>
    <source>
        <strain evidence="4 5">ALL</strain>
    </source>
</reference>
<evidence type="ECO:0000256" key="2">
    <source>
        <dbReference type="ARBA" id="ARBA00023054"/>
    </source>
</evidence>